<gene>
    <name evidence="2" type="ORF">A3860_14600</name>
</gene>
<dbReference type="STRING" id="1703345.A3860_14600"/>
<name>A0A1V9G5J5_9BACT</name>
<evidence type="ECO:0000259" key="1">
    <source>
        <dbReference type="Pfam" id="PF10543"/>
    </source>
</evidence>
<dbReference type="AlphaFoldDB" id="A0A1V9G5J5"/>
<protein>
    <recommendedName>
        <fullName evidence="1">KilA-N DNA-binding domain-containing protein</fullName>
    </recommendedName>
</protein>
<evidence type="ECO:0000313" key="2">
    <source>
        <dbReference type="EMBL" id="OQP65824.1"/>
    </source>
</evidence>
<evidence type="ECO:0000313" key="3">
    <source>
        <dbReference type="Proteomes" id="UP000192796"/>
    </source>
</evidence>
<dbReference type="Proteomes" id="UP000192796">
    <property type="component" value="Unassembled WGS sequence"/>
</dbReference>
<sequence length="187" mass="21503">MSEKLINAIADQDIIDCIRIIRGQKVMLDSDLAKMYGVPTKHLNQAIKRNITRFPPDFMFQLTAEEFKNLKSQFVTSSSADGTKEWGGIRKLPYAFTEQGVAMLSSVLNSEIAIQVNIQIIRVYTRLRQFLLNNLDNEDLRKKIESIEKNLVKKDEEIQTIFKILKELLVQEPPPAREPIGFKIPKK</sequence>
<comment type="caution">
    <text evidence="2">The sequence shown here is derived from an EMBL/GenBank/DDBJ whole genome shotgun (WGS) entry which is preliminary data.</text>
</comment>
<dbReference type="Pfam" id="PF10543">
    <property type="entry name" value="ORF6N"/>
    <property type="match status" value="1"/>
</dbReference>
<keyword evidence="3" id="KW-1185">Reference proteome</keyword>
<dbReference type="OrthoDB" id="9816206at2"/>
<dbReference type="InterPro" id="IPR018873">
    <property type="entry name" value="KilA-N_DNA-bd_domain"/>
</dbReference>
<dbReference type="EMBL" id="LVYD01000013">
    <property type="protein sequence ID" value="OQP65824.1"/>
    <property type="molecule type" value="Genomic_DNA"/>
</dbReference>
<organism evidence="2 3">
    <name type="scientific">Niastella vici</name>
    <dbReference type="NCBI Taxonomy" id="1703345"/>
    <lineage>
        <taxon>Bacteria</taxon>
        <taxon>Pseudomonadati</taxon>
        <taxon>Bacteroidota</taxon>
        <taxon>Chitinophagia</taxon>
        <taxon>Chitinophagales</taxon>
        <taxon>Chitinophagaceae</taxon>
        <taxon>Niastella</taxon>
    </lineage>
</organism>
<proteinExistence type="predicted"/>
<feature type="domain" description="KilA-N DNA-binding" evidence="1">
    <location>
        <begin position="18"/>
        <end position="107"/>
    </location>
</feature>
<reference evidence="2 3" key="1">
    <citation type="submission" date="2016-03" db="EMBL/GenBank/DDBJ databases">
        <title>Niastella vici sp. nov., isolated from farmland soil.</title>
        <authorList>
            <person name="Chen L."/>
            <person name="Wang D."/>
            <person name="Yang S."/>
            <person name="Wang G."/>
        </authorList>
    </citation>
    <scope>NUCLEOTIDE SEQUENCE [LARGE SCALE GENOMIC DNA]</scope>
    <source>
        <strain evidence="2 3">DJ57</strain>
    </source>
</reference>
<accession>A0A1V9G5J5</accession>
<dbReference type="RefSeq" id="WP_081145666.1">
    <property type="nucleotide sequence ID" value="NZ_LVYD01000013.1"/>
</dbReference>